<keyword evidence="4" id="KW-1185">Reference proteome</keyword>
<feature type="signal peptide" evidence="1">
    <location>
        <begin position="1"/>
        <end position="22"/>
    </location>
</feature>
<dbReference type="EMBL" id="FQWD01000003">
    <property type="protein sequence ID" value="SHG46973.1"/>
    <property type="molecule type" value="Genomic_DNA"/>
</dbReference>
<accession>A0A1M5K3W8</accession>
<proteinExistence type="predicted"/>
<dbReference type="RefSeq" id="WP_073322542.1">
    <property type="nucleotide sequence ID" value="NZ_FQWD01000003.1"/>
</dbReference>
<name>A0A1M5K3W8_9ALTE</name>
<gene>
    <name evidence="3" type="ORF">SAMN05216361_2345</name>
</gene>
<dbReference type="STRING" id="634436.SAMN05216361_2345"/>
<dbReference type="Pfam" id="PF13670">
    <property type="entry name" value="PepSY_2"/>
    <property type="match status" value="1"/>
</dbReference>
<feature type="domain" description="PepSY" evidence="2">
    <location>
        <begin position="9"/>
        <end position="81"/>
    </location>
</feature>
<dbReference type="OrthoDB" id="6196800at2"/>
<feature type="chain" id="PRO_5013177810" evidence="1">
    <location>
        <begin position="23"/>
        <end position="91"/>
    </location>
</feature>
<sequence>MYRLSTLGIVLFMLLSSPIASAQQDQAKPVKNTTQAAEQARRHVDGRVLKVDKTKSAYRVKMLKKSGRVVTLDVDKRSGEVKPSKRSKDGQ</sequence>
<dbReference type="Proteomes" id="UP000184520">
    <property type="component" value="Unassembled WGS sequence"/>
</dbReference>
<dbReference type="AlphaFoldDB" id="A0A1M5K3W8"/>
<keyword evidence="1" id="KW-0732">Signal</keyword>
<evidence type="ECO:0000259" key="2">
    <source>
        <dbReference type="Pfam" id="PF13670"/>
    </source>
</evidence>
<evidence type="ECO:0000256" key="1">
    <source>
        <dbReference type="SAM" id="SignalP"/>
    </source>
</evidence>
<reference evidence="4" key="1">
    <citation type="submission" date="2016-11" db="EMBL/GenBank/DDBJ databases">
        <authorList>
            <person name="Varghese N."/>
            <person name="Submissions S."/>
        </authorList>
    </citation>
    <scope>NUCLEOTIDE SEQUENCE [LARGE SCALE GENOMIC DNA]</scope>
    <source>
        <strain evidence="4">CGMCC 1.8995</strain>
    </source>
</reference>
<protein>
    <submittedName>
        <fullName evidence="3">Peptidase propeptide and YPEB domain-containing protein</fullName>
    </submittedName>
</protein>
<evidence type="ECO:0000313" key="3">
    <source>
        <dbReference type="EMBL" id="SHG46973.1"/>
    </source>
</evidence>
<dbReference type="InterPro" id="IPR025711">
    <property type="entry name" value="PepSY"/>
</dbReference>
<organism evidence="3 4">
    <name type="scientific">Marisediminitalea aggregata</name>
    <dbReference type="NCBI Taxonomy" id="634436"/>
    <lineage>
        <taxon>Bacteria</taxon>
        <taxon>Pseudomonadati</taxon>
        <taxon>Pseudomonadota</taxon>
        <taxon>Gammaproteobacteria</taxon>
        <taxon>Alteromonadales</taxon>
        <taxon>Alteromonadaceae</taxon>
        <taxon>Marisediminitalea</taxon>
    </lineage>
</organism>
<evidence type="ECO:0000313" key="4">
    <source>
        <dbReference type="Proteomes" id="UP000184520"/>
    </source>
</evidence>